<evidence type="ECO:0000313" key="2">
    <source>
        <dbReference type="Proteomes" id="UP001479436"/>
    </source>
</evidence>
<organism evidence="1 2">
    <name type="scientific">Basidiobolus ranarum</name>
    <dbReference type="NCBI Taxonomy" id="34480"/>
    <lineage>
        <taxon>Eukaryota</taxon>
        <taxon>Fungi</taxon>
        <taxon>Fungi incertae sedis</taxon>
        <taxon>Zoopagomycota</taxon>
        <taxon>Entomophthoromycotina</taxon>
        <taxon>Basidiobolomycetes</taxon>
        <taxon>Basidiobolales</taxon>
        <taxon>Basidiobolaceae</taxon>
        <taxon>Basidiobolus</taxon>
    </lineage>
</organism>
<proteinExistence type="predicted"/>
<protein>
    <submittedName>
        <fullName evidence="1">Uncharacterized protein</fullName>
    </submittedName>
</protein>
<sequence length="115" mass="12881">MGITQARSPRKDFFTPERYPDLIIKAYGENAICSHGNIILLAKTSTLCLQDMGCFTLDKDRKIIQQTLAELKRTGNEVWPVAPWSTSLSYRVDPSNTNLKDWPGKGKKATCKYGG</sequence>
<evidence type="ECO:0000313" key="1">
    <source>
        <dbReference type="EMBL" id="KAK9760937.1"/>
    </source>
</evidence>
<accession>A0ABR2WHE2</accession>
<name>A0ABR2WHE2_9FUNG</name>
<gene>
    <name evidence="1" type="ORF">K7432_014547</name>
</gene>
<comment type="caution">
    <text evidence="1">The sequence shown here is derived from an EMBL/GenBank/DDBJ whole genome shotgun (WGS) entry which is preliminary data.</text>
</comment>
<reference evidence="1 2" key="1">
    <citation type="submission" date="2023-04" db="EMBL/GenBank/DDBJ databases">
        <title>Genome of Basidiobolus ranarum AG-B5.</title>
        <authorList>
            <person name="Stajich J.E."/>
            <person name="Carter-House D."/>
            <person name="Gryganskyi A."/>
        </authorList>
    </citation>
    <scope>NUCLEOTIDE SEQUENCE [LARGE SCALE GENOMIC DNA]</scope>
    <source>
        <strain evidence="1 2">AG-B5</strain>
    </source>
</reference>
<keyword evidence="2" id="KW-1185">Reference proteome</keyword>
<dbReference type="Proteomes" id="UP001479436">
    <property type="component" value="Unassembled WGS sequence"/>
</dbReference>
<dbReference type="EMBL" id="JASJQH010001685">
    <property type="protein sequence ID" value="KAK9760937.1"/>
    <property type="molecule type" value="Genomic_DNA"/>
</dbReference>